<organism evidence="1 2">
    <name type="scientific">Desulfuromonas versatilis</name>
    <dbReference type="NCBI Taxonomy" id="2802975"/>
    <lineage>
        <taxon>Bacteria</taxon>
        <taxon>Pseudomonadati</taxon>
        <taxon>Thermodesulfobacteriota</taxon>
        <taxon>Desulfuromonadia</taxon>
        <taxon>Desulfuromonadales</taxon>
        <taxon>Desulfuromonadaceae</taxon>
        <taxon>Desulfuromonas</taxon>
    </lineage>
</organism>
<protein>
    <recommendedName>
        <fullName evidence="3">Outer-membrane lipoprotein LolB</fullName>
    </recommendedName>
</protein>
<proteinExistence type="predicted"/>
<evidence type="ECO:0000313" key="1">
    <source>
        <dbReference type="EMBL" id="BCR03189.1"/>
    </source>
</evidence>
<reference evidence="1 2" key="2">
    <citation type="journal article" date="2021" name="Int. J. Syst. Evol. Microbiol.">
        <title>Isolation and Polyphasic Characterization of Desulfuromonas versatilis sp. Nov., an Electrogenic Bacteria Capable of Versatile Metabolism Isolated from a Graphene Oxide-Reducing Enrichment Culture.</title>
        <authorList>
            <person name="Xie L."/>
            <person name="Yoshida N."/>
            <person name="Ishii S."/>
            <person name="Meng L."/>
        </authorList>
    </citation>
    <scope>NUCLEOTIDE SEQUENCE [LARGE SCALE GENOMIC DNA]</scope>
    <source>
        <strain evidence="1 2">NIT-T3</strain>
    </source>
</reference>
<name>A0ABM8HRJ6_9BACT</name>
<dbReference type="InterPro" id="IPR021675">
    <property type="entry name" value="DUF3261"/>
</dbReference>
<dbReference type="Proteomes" id="UP001319827">
    <property type="component" value="Chromosome"/>
</dbReference>
<dbReference type="Pfam" id="PF11659">
    <property type="entry name" value="DUF3261"/>
    <property type="match status" value="1"/>
</dbReference>
<sequence>MLLLAALAAGCAPSPVPQALIAPARPGLSAEQLAAALWSADPQRLRLRQTARFSFRGRSVPMIGMMELDTASQQARLVAVNEMGVKLFDLSVSEDAVRENYLLPQLARYPRFGEAVGASLRRVFLAPRPRPGEDTLAAADGGYRLSGERDGQQVAFLFGGEPVRLVEKGAEGDQGEWRAVYADYQPGAGTFFPRQIVLEDRRAGYRLDLRIESVKRSDEQTD</sequence>
<keyword evidence="2" id="KW-1185">Reference proteome</keyword>
<gene>
    <name evidence="1" type="ORF">DESUT3_02580</name>
</gene>
<evidence type="ECO:0000313" key="2">
    <source>
        <dbReference type="Proteomes" id="UP001319827"/>
    </source>
</evidence>
<accession>A0ABM8HRJ6</accession>
<evidence type="ECO:0008006" key="3">
    <source>
        <dbReference type="Google" id="ProtNLM"/>
    </source>
</evidence>
<reference evidence="1 2" key="1">
    <citation type="journal article" date="2016" name="C (Basel)">
        <title>Selective Growth of and Electricity Production by Marine Exoelectrogenic Bacteria in Self-Aggregated Hydrogel of Microbially Reduced Graphene Oxide.</title>
        <authorList>
            <person name="Yoshida N."/>
            <person name="Goto Y."/>
            <person name="Miyata Y."/>
        </authorList>
    </citation>
    <scope>NUCLEOTIDE SEQUENCE [LARGE SCALE GENOMIC DNA]</scope>
    <source>
        <strain evidence="1 2">NIT-T3</strain>
    </source>
</reference>
<dbReference type="EMBL" id="AP024355">
    <property type="protein sequence ID" value="BCR03189.1"/>
    <property type="molecule type" value="Genomic_DNA"/>
</dbReference>